<organism evidence="9 10">
    <name type="scientific">Mytilus galloprovincialis</name>
    <name type="common">Mediterranean mussel</name>
    <dbReference type="NCBI Taxonomy" id="29158"/>
    <lineage>
        <taxon>Eukaryota</taxon>
        <taxon>Metazoa</taxon>
        <taxon>Spiralia</taxon>
        <taxon>Lophotrochozoa</taxon>
        <taxon>Mollusca</taxon>
        <taxon>Bivalvia</taxon>
        <taxon>Autobranchia</taxon>
        <taxon>Pteriomorphia</taxon>
        <taxon>Mytilida</taxon>
        <taxon>Mytiloidea</taxon>
        <taxon>Mytilidae</taxon>
        <taxon>Mytilinae</taxon>
        <taxon>Mytilus</taxon>
    </lineage>
</organism>
<dbReference type="InterPro" id="IPR009008">
    <property type="entry name" value="Val/Leu/Ile-tRNA-synth_edit"/>
</dbReference>
<dbReference type="SUPFAM" id="SSF52374">
    <property type="entry name" value="Nucleotidylyl transferase"/>
    <property type="match status" value="1"/>
</dbReference>
<dbReference type="AlphaFoldDB" id="A0A8B6EZM8"/>
<dbReference type="PANTHER" id="PTHR43740:SF2">
    <property type="entry name" value="LEUCINE--TRNA LIGASE, MITOCHONDRIAL"/>
    <property type="match status" value="1"/>
</dbReference>
<keyword evidence="5" id="KW-0067">ATP-binding</keyword>
<dbReference type="InterPro" id="IPR025709">
    <property type="entry name" value="Leu_tRNA-synth_edit"/>
</dbReference>
<protein>
    <recommendedName>
        <fullName evidence="2">leucine--tRNA ligase</fullName>
        <ecNumber evidence="2">6.1.1.4</ecNumber>
    </recommendedName>
</protein>
<evidence type="ECO:0000256" key="4">
    <source>
        <dbReference type="ARBA" id="ARBA00022741"/>
    </source>
</evidence>
<evidence type="ECO:0000256" key="2">
    <source>
        <dbReference type="ARBA" id="ARBA00013164"/>
    </source>
</evidence>
<dbReference type="GO" id="GO:0005524">
    <property type="term" value="F:ATP binding"/>
    <property type="evidence" value="ECO:0007669"/>
    <property type="project" value="UniProtKB-KW"/>
</dbReference>
<evidence type="ECO:0000259" key="8">
    <source>
        <dbReference type="Pfam" id="PF13603"/>
    </source>
</evidence>
<dbReference type="PANTHER" id="PTHR43740">
    <property type="entry name" value="LEUCYL-TRNA SYNTHETASE"/>
    <property type="match status" value="1"/>
</dbReference>
<proteinExistence type="inferred from homology"/>
<evidence type="ECO:0000313" key="9">
    <source>
        <dbReference type="EMBL" id="VDI41600.1"/>
    </source>
</evidence>
<dbReference type="PRINTS" id="PR00985">
    <property type="entry name" value="TRNASYNTHLEU"/>
</dbReference>
<dbReference type="OrthoDB" id="6146598at2759"/>
<feature type="domain" description="Leucyl-tRNA synthetase editing" evidence="8">
    <location>
        <begin position="73"/>
        <end position="123"/>
    </location>
</feature>
<dbReference type="Pfam" id="PF13603">
    <property type="entry name" value="tRNA-synt_1_2"/>
    <property type="match status" value="2"/>
</dbReference>
<dbReference type="Gene3D" id="3.90.740.10">
    <property type="entry name" value="Valyl/Leucyl/Isoleucyl-tRNA synthetase, editing domain"/>
    <property type="match status" value="1"/>
</dbReference>
<evidence type="ECO:0000313" key="10">
    <source>
        <dbReference type="Proteomes" id="UP000596742"/>
    </source>
</evidence>
<dbReference type="GO" id="GO:0032543">
    <property type="term" value="P:mitochondrial translation"/>
    <property type="evidence" value="ECO:0007669"/>
    <property type="project" value="TreeGrafter"/>
</dbReference>
<keyword evidence="3 9" id="KW-0436">Ligase</keyword>
<name>A0A8B6EZM8_MYTGA</name>
<keyword evidence="6" id="KW-0648">Protein biosynthesis</keyword>
<comment type="similarity">
    <text evidence="1">Belongs to the class-I aminoacyl-tRNA synthetase family.</text>
</comment>
<gene>
    <name evidence="9" type="ORF">MGAL_10B000520</name>
</gene>
<evidence type="ECO:0000256" key="1">
    <source>
        <dbReference type="ARBA" id="ARBA00005594"/>
    </source>
</evidence>
<dbReference type="GO" id="GO:0004823">
    <property type="term" value="F:leucine-tRNA ligase activity"/>
    <property type="evidence" value="ECO:0007669"/>
    <property type="project" value="UniProtKB-EC"/>
</dbReference>
<evidence type="ECO:0000256" key="7">
    <source>
        <dbReference type="ARBA" id="ARBA00023146"/>
    </source>
</evidence>
<keyword evidence="7 9" id="KW-0030">Aminoacyl-tRNA synthetase</keyword>
<dbReference type="GO" id="GO:0006429">
    <property type="term" value="P:leucyl-tRNA aminoacylation"/>
    <property type="evidence" value="ECO:0007669"/>
    <property type="project" value="InterPro"/>
</dbReference>
<dbReference type="Gene3D" id="3.40.50.620">
    <property type="entry name" value="HUPs"/>
    <property type="match status" value="1"/>
</dbReference>
<evidence type="ECO:0000256" key="5">
    <source>
        <dbReference type="ARBA" id="ARBA00022840"/>
    </source>
</evidence>
<dbReference type="EMBL" id="UYJE01005912">
    <property type="protein sequence ID" value="VDI41600.1"/>
    <property type="molecule type" value="Genomic_DNA"/>
</dbReference>
<evidence type="ECO:0000256" key="3">
    <source>
        <dbReference type="ARBA" id="ARBA00022598"/>
    </source>
</evidence>
<keyword evidence="4" id="KW-0547">Nucleotide-binding</keyword>
<feature type="domain" description="Leucyl-tRNA synthetase editing" evidence="8">
    <location>
        <begin position="146"/>
        <end position="202"/>
    </location>
</feature>
<dbReference type="EC" id="6.1.1.4" evidence="2"/>
<comment type="caution">
    <text evidence="9">The sequence shown here is derived from an EMBL/GenBank/DDBJ whole genome shotgun (WGS) entry which is preliminary data.</text>
</comment>
<dbReference type="InterPro" id="IPR002302">
    <property type="entry name" value="Leu-tRNA-ligase"/>
</dbReference>
<dbReference type="Proteomes" id="UP000596742">
    <property type="component" value="Unassembled WGS sequence"/>
</dbReference>
<dbReference type="SUPFAM" id="SSF50677">
    <property type="entry name" value="ValRS/IleRS/LeuRS editing domain"/>
    <property type="match status" value="1"/>
</dbReference>
<reference evidence="9" key="1">
    <citation type="submission" date="2018-11" db="EMBL/GenBank/DDBJ databases">
        <authorList>
            <person name="Alioto T."/>
            <person name="Alioto T."/>
        </authorList>
    </citation>
    <scope>NUCLEOTIDE SEQUENCE</scope>
</reference>
<keyword evidence="10" id="KW-1185">Reference proteome</keyword>
<evidence type="ECO:0000256" key="6">
    <source>
        <dbReference type="ARBA" id="ARBA00022917"/>
    </source>
</evidence>
<dbReference type="GO" id="GO:0005739">
    <property type="term" value="C:mitochondrion"/>
    <property type="evidence" value="ECO:0007669"/>
    <property type="project" value="TreeGrafter"/>
</dbReference>
<sequence>MGRGLVNWDPIDQTVLANEQIDDQGHSWRSGAKVEKKYLRQWYIKTTAYSKSLSDGLKELNPEYWRDIISLQRNWIGKCTGTRLDFVLKNGDDTMTDPLSVFTDHPEALYGVSHIALSPDHRFNDPQYYRLKDTGESKSADRLLTIEAVHPITGDRIPIIISNSQEEMIEVCLGIPSLSQHDLECAEKFGFTFKEVIDSDGNIMNSEQ</sequence>
<feature type="non-terminal residue" evidence="9">
    <location>
        <position position="208"/>
    </location>
</feature>
<dbReference type="InterPro" id="IPR014729">
    <property type="entry name" value="Rossmann-like_a/b/a_fold"/>
</dbReference>
<dbReference type="GO" id="GO:0002161">
    <property type="term" value="F:aminoacyl-tRNA deacylase activity"/>
    <property type="evidence" value="ECO:0007669"/>
    <property type="project" value="InterPro"/>
</dbReference>
<accession>A0A8B6EZM8</accession>